<proteinExistence type="predicted"/>
<feature type="domain" description="X-Tfes XVIPCD" evidence="3">
    <location>
        <begin position="466"/>
        <end position="566"/>
    </location>
</feature>
<dbReference type="InterPro" id="IPR046519">
    <property type="entry name" value="X-Tfes_XVIPCD"/>
</dbReference>
<dbReference type="Pfam" id="PF20410">
    <property type="entry name" value="X-Tfes_XVIPCD"/>
    <property type="match status" value="1"/>
</dbReference>
<evidence type="ECO:0000259" key="3">
    <source>
        <dbReference type="Pfam" id="PF20410"/>
    </source>
</evidence>
<name>A0A2J0SGQ5_STEMA</name>
<evidence type="ECO:0000256" key="1">
    <source>
        <dbReference type="SAM" id="MobiDB-lite"/>
    </source>
</evidence>
<evidence type="ECO:0000313" key="4">
    <source>
        <dbReference type="EMBL" id="MBA0312476.1"/>
    </source>
</evidence>
<dbReference type="InterPro" id="IPR002477">
    <property type="entry name" value="Peptidoglycan-bd-like"/>
</dbReference>
<reference evidence="4" key="1">
    <citation type="submission" date="2018-09" db="EMBL/GenBank/DDBJ databases">
        <authorList>
            <person name="Groschel M."/>
            <person name="Kohl T."/>
            <person name="Conchillo-Sole O."/>
            <person name="Mamat U."/>
            <person name="Yero D."/>
            <person name="Niemann S."/>
            <person name="Daura X."/>
            <person name="Gibert I."/>
        </authorList>
    </citation>
    <scope>NUCLEOTIDE SEQUENCE</scope>
    <source>
        <strain evidence="4">OG156</strain>
    </source>
</reference>
<feature type="domain" description="Peptidoglycan binding-like" evidence="2">
    <location>
        <begin position="310"/>
        <end position="372"/>
    </location>
</feature>
<dbReference type="OrthoDB" id="6046149at2"/>
<dbReference type="Proteomes" id="UP000822271">
    <property type="component" value="Unassembled WGS sequence"/>
</dbReference>
<comment type="caution">
    <text evidence="4">The sequence shown here is derived from an EMBL/GenBank/DDBJ whole genome shotgun (WGS) entry which is preliminary data.</text>
</comment>
<dbReference type="SUPFAM" id="SSF47090">
    <property type="entry name" value="PGBD-like"/>
    <property type="match status" value="2"/>
</dbReference>
<feature type="domain" description="Peptidoglycan binding-like" evidence="2">
    <location>
        <begin position="375"/>
        <end position="433"/>
    </location>
</feature>
<protein>
    <submittedName>
        <fullName evidence="4">Peptidoglycan-binding protein</fullName>
    </submittedName>
</protein>
<feature type="region of interest" description="Disordered" evidence="1">
    <location>
        <begin position="437"/>
        <end position="469"/>
    </location>
</feature>
<sequence length="593" mass="63660">MPTNIDTHDLDATSGAVYFAVGRGTEGGPASYHLAIAGITQGVTEPHWGTVNKVAQNSGYSLGAIQVDFGQRGEWALGAIDGHALKAGETTYVDAVIDQASSYAKAHNLPFTQDHADLRRDLLSHGNGLSGRSSIQFIDTSTRDSINAWAGSAEGKQWIHANIDYPQVRNATRIGMTMVDAHGSGIAEENRFEAISLIAKTANQLPSQLPKLQKVLEEGGDYEALRAKAGQIRETYQYFDAPKAGDIAVRYEDAYANNKDAMDRAHAKVSSRDYSPAGEHNDADIQVALGQIGAPRQQAGSQTLKEGSSGRDVLKLESNLVTLGHASADGQQTLNPDRRFDATTRKAVEDFQRAHNLDPVDGKAGPATLAAIDRDARELQGNLAALGLTDAKGQAIGSDGYLGGGSRHAINTFQQQHGLPATGIADAETRQALANEVRQRAQGQGNTPEQQAAAEPARETVYPMSDPRSPQNWLYTETLVQVKFAEEARGLPSGEHSEKLAAALTVEAARAGLNRVDRVELNQDGSMARAVQANALHDESALNRNTAPVSTADAMRQSVQENSERALQVSDQQREQQKIDQQTQQHGPRAMMA</sequence>
<feature type="region of interest" description="Disordered" evidence="1">
    <location>
        <begin position="549"/>
        <end position="593"/>
    </location>
</feature>
<evidence type="ECO:0000259" key="2">
    <source>
        <dbReference type="Pfam" id="PF01471"/>
    </source>
</evidence>
<dbReference type="Gene3D" id="1.10.101.10">
    <property type="entry name" value="PGBD-like superfamily/PGBD"/>
    <property type="match status" value="2"/>
</dbReference>
<gene>
    <name evidence="4" type="ORF">D7Y33_15910</name>
</gene>
<dbReference type="EMBL" id="RAUE01000026">
    <property type="protein sequence ID" value="MBA0312476.1"/>
    <property type="molecule type" value="Genomic_DNA"/>
</dbReference>
<accession>A0A2J0SGQ5</accession>
<organism evidence="4 5">
    <name type="scientific">Stenotrophomonas maltophilia</name>
    <name type="common">Pseudomonas maltophilia</name>
    <name type="synonym">Xanthomonas maltophilia</name>
    <dbReference type="NCBI Taxonomy" id="40324"/>
    <lineage>
        <taxon>Bacteria</taxon>
        <taxon>Pseudomonadati</taxon>
        <taxon>Pseudomonadota</taxon>
        <taxon>Gammaproteobacteria</taxon>
        <taxon>Lysobacterales</taxon>
        <taxon>Lysobacteraceae</taxon>
        <taxon>Stenotrophomonas</taxon>
        <taxon>Stenotrophomonas maltophilia group</taxon>
    </lineage>
</organism>
<reference evidence="4" key="2">
    <citation type="journal article" date="2020" name="Front. Microbiol.">
        <title>Genetic Variants of the DSF Quorum Sensing System in Stenotrophomonas maltophilia Influence Virulence and Resistance Phenotypes Among Genotypically Diverse Clinical Isolates.</title>
        <authorList>
            <person name="Yero D."/>
            <person name="Huedo P."/>
            <person name="Conchillo-Sole O."/>
            <person name="Martinez-Servat S."/>
            <person name="Mamat U."/>
            <person name="Coves X."/>
            <person name="Llanas F."/>
            <person name="Roca I."/>
            <person name="Vila J."/>
            <person name="Schaible U.E."/>
            <person name="Daura X."/>
            <person name="Gibert I."/>
        </authorList>
    </citation>
    <scope>NUCLEOTIDE SEQUENCE</scope>
    <source>
        <strain evidence="4">OG156</strain>
    </source>
</reference>
<dbReference type="InterPro" id="IPR036366">
    <property type="entry name" value="PGBDSf"/>
</dbReference>
<evidence type="ECO:0000313" key="5">
    <source>
        <dbReference type="Proteomes" id="UP000822271"/>
    </source>
</evidence>
<dbReference type="Pfam" id="PF01471">
    <property type="entry name" value="PG_binding_1"/>
    <property type="match status" value="2"/>
</dbReference>
<dbReference type="AlphaFoldDB" id="A0A2J0SGQ5"/>
<dbReference type="RefSeq" id="WP_049431376.1">
    <property type="nucleotide sequence ID" value="NZ_CP154630.1"/>
</dbReference>
<dbReference type="InterPro" id="IPR036365">
    <property type="entry name" value="PGBD-like_sf"/>
</dbReference>